<organism evidence="6 7">
    <name type="scientific">Plasmodium malariae</name>
    <dbReference type="NCBI Taxonomy" id="5858"/>
    <lineage>
        <taxon>Eukaryota</taxon>
        <taxon>Sar</taxon>
        <taxon>Alveolata</taxon>
        <taxon>Apicomplexa</taxon>
        <taxon>Aconoidasida</taxon>
        <taxon>Haemosporida</taxon>
        <taxon>Plasmodiidae</taxon>
        <taxon>Plasmodium</taxon>
        <taxon>Plasmodium (Plasmodium)</taxon>
    </lineage>
</organism>
<dbReference type="InterPro" id="IPR000626">
    <property type="entry name" value="Ubiquitin-like_dom"/>
</dbReference>
<feature type="transmembrane region" description="Helical" evidence="3">
    <location>
        <begin position="341"/>
        <end position="361"/>
    </location>
</feature>
<evidence type="ECO:0000256" key="2">
    <source>
        <dbReference type="SAM" id="MobiDB-lite"/>
    </source>
</evidence>
<feature type="domain" description="Ubiquitin-like" evidence="5">
    <location>
        <begin position="136"/>
        <end position="197"/>
    </location>
</feature>
<gene>
    <name evidence="6" type="primary">Ub</name>
    <name evidence="6" type="ORF">PMLGA01_050019700</name>
</gene>
<feature type="chain" id="PRO_5008677853" evidence="4">
    <location>
        <begin position="27"/>
        <end position="424"/>
    </location>
</feature>
<evidence type="ECO:0000256" key="1">
    <source>
        <dbReference type="SAM" id="Coils"/>
    </source>
</evidence>
<dbReference type="AlphaFoldDB" id="A0A1C3KLV9"/>
<evidence type="ECO:0000256" key="3">
    <source>
        <dbReference type="SAM" id="Phobius"/>
    </source>
</evidence>
<dbReference type="InterPro" id="IPR029071">
    <property type="entry name" value="Ubiquitin-like_domsf"/>
</dbReference>
<dbReference type="Proteomes" id="UP000219799">
    <property type="component" value="Chromosome 5"/>
</dbReference>
<feature type="compositionally biased region" description="Low complexity" evidence="2">
    <location>
        <begin position="34"/>
        <end position="55"/>
    </location>
</feature>
<name>A0A1C3KLV9_PLAMA</name>
<protein>
    <submittedName>
        <fullName evidence="6">Ubiquitin, putative</fullName>
    </submittedName>
</protein>
<proteinExistence type="predicted"/>
<accession>A0A1C3KLV9</accession>
<reference evidence="6 7" key="1">
    <citation type="submission" date="2016-06" db="EMBL/GenBank/DDBJ databases">
        <authorList>
            <consortium name="Pathogen Informatics"/>
        </authorList>
    </citation>
    <scope>NUCLEOTIDE SEQUENCE [LARGE SCALE GENOMIC DNA]</scope>
    <source>
        <strain evidence="6">PmlGA01</strain>
    </source>
</reference>
<evidence type="ECO:0000313" key="7">
    <source>
        <dbReference type="Proteomes" id="UP000219799"/>
    </source>
</evidence>
<dbReference type="Gene3D" id="3.10.20.90">
    <property type="entry name" value="Phosphatidylinositol 3-kinase Catalytic Subunit, Chain A, domain 1"/>
    <property type="match status" value="1"/>
</dbReference>
<dbReference type="CDD" id="cd17039">
    <property type="entry name" value="Ubl_ubiquitin_like"/>
    <property type="match status" value="1"/>
</dbReference>
<dbReference type="EMBL" id="LT594493">
    <property type="protein sequence ID" value="SBT74970.1"/>
    <property type="molecule type" value="Genomic_DNA"/>
</dbReference>
<evidence type="ECO:0000259" key="5">
    <source>
        <dbReference type="PROSITE" id="PS50053"/>
    </source>
</evidence>
<feature type="compositionally biased region" description="Low complexity" evidence="2">
    <location>
        <begin position="77"/>
        <end position="92"/>
    </location>
</feature>
<feature type="coiled-coil region" evidence="1">
    <location>
        <begin position="291"/>
        <end position="321"/>
    </location>
</feature>
<dbReference type="Pfam" id="PF00240">
    <property type="entry name" value="ubiquitin"/>
    <property type="match status" value="1"/>
</dbReference>
<evidence type="ECO:0000313" key="6">
    <source>
        <dbReference type="EMBL" id="SBT74970.1"/>
    </source>
</evidence>
<keyword evidence="3" id="KW-0472">Membrane</keyword>
<feature type="transmembrane region" description="Helical" evidence="3">
    <location>
        <begin position="373"/>
        <end position="390"/>
    </location>
</feature>
<dbReference type="PROSITE" id="PS50053">
    <property type="entry name" value="UBIQUITIN_2"/>
    <property type="match status" value="1"/>
</dbReference>
<feature type="signal peptide" evidence="4">
    <location>
        <begin position="1"/>
        <end position="26"/>
    </location>
</feature>
<keyword evidence="1" id="KW-0175">Coiled coil</keyword>
<dbReference type="SUPFAM" id="SSF54236">
    <property type="entry name" value="Ubiquitin-like"/>
    <property type="match status" value="1"/>
</dbReference>
<sequence>MILRFNFWNITLLLCYILFSLHICKGVKVSNLSSCTTTSSRSRSNSSRSRSNSSRSRSDSSRSRSNNSRSRSDSSRSRSNSSGSHSDNNSSSARGGCCRGINLPLRKKLLSIPNRVPAKISKGPNQPIKEYDVNKRNIMINCYDKSDIFHKSFFLSMDEKKNIKDVKEKIENLHGIPIIFQEIIYENKPLSNDVTIEYLIKDKKIKILNFRLIPILPHLFSEEKGESFNECEKENKKIKYLKKKLKFYGYLTLLNEYKKLLQKLEEKNYILKSYDIIESFKTFDTEFERMLNNNNLSLDKIKKEIEELKCLNKKKLMLRLEVDYPLMSNLLLQRIKEMIHFYYLGDIKSVLKFSIFFYILYKYANYPKNVKKFFLYLSFFFLLAPCKSFYKIFHFVFFFIPRGLLFSGFTNILSASYQQILMCQ</sequence>
<keyword evidence="3" id="KW-0812">Transmembrane</keyword>
<feature type="region of interest" description="Disordered" evidence="2">
    <location>
        <begin position="34"/>
        <end position="95"/>
    </location>
</feature>
<dbReference type="VEuPathDB" id="PlasmoDB:PmUG01_05030600"/>
<keyword evidence="4" id="KW-0732">Signal</keyword>
<keyword evidence="3" id="KW-1133">Transmembrane helix</keyword>
<evidence type="ECO:0000256" key="4">
    <source>
        <dbReference type="SAM" id="SignalP"/>
    </source>
</evidence>